<dbReference type="InterPro" id="IPR006099">
    <property type="entry name" value="MeMalonylCoA_mutase_a/b_cat"/>
</dbReference>
<keyword evidence="4" id="KW-1185">Reference proteome</keyword>
<dbReference type="InterPro" id="IPR016176">
    <property type="entry name" value="Cbl-dep_enz_cat"/>
</dbReference>
<protein>
    <submittedName>
        <fullName evidence="3">Methylmalonyl-CoA mutase family protein</fullName>
    </submittedName>
</protein>
<reference evidence="4" key="1">
    <citation type="journal article" date="2019" name="Int. J. Syst. Evol. Microbiol.">
        <title>The Global Catalogue of Microorganisms (GCM) 10K type strain sequencing project: providing services to taxonomists for standard genome sequencing and annotation.</title>
        <authorList>
            <consortium name="The Broad Institute Genomics Platform"/>
            <consortium name="The Broad Institute Genome Sequencing Center for Infectious Disease"/>
            <person name="Wu L."/>
            <person name="Ma J."/>
        </authorList>
    </citation>
    <scope>NUCLEOTIDE SEQUENCE [LARGE SCALE GENOMIC DNA]</scope>
    <source>
        <strain evidence="4">CGMCC 1.16226</strain>
    </source>
</reference>
<evidence type="ECO:0000313" key="4">
    <source>
        <dbReference type="Proteomes" id="UP001597349"/>
    </source>
</evidence>
<dbReference type="SUPFAM" id="SSF51703">
    <property type="entry name" value="Cobalamin (vitamin B12)-dependent enzymes"/>
    <property type="match status" value="1"/>
</dbReference>
<dbReference type="RefSeq" id="WP_379024595.1">
    <property type="nucleotide sequence ID" value="NZ_JBHUGY010000048.1"/>
</dbReference>
<dbReference type="Proteomes" id="UP001597349">
    <property type="component" value="Unassembled WGS sequence"/>
</dbReference>
<gene>
    <name evidence="3" type="ORF">ACFSQT_29035</name>
</gene>
<evidence type="ECO:0000259" key="2">
    <source>
        <dbReference type="Pfam" id="PF01642"/>
    </source>
</evidence>
<evidence type="ECO:0000313" key="3">
    <source>
        <dbReference type="EMBL" id="MFD2056979.1"/>
    </source>
</evidence>
<dbReference type="PANTHER" id="PTHR48101">
    <property type="entry name" value="METHYLMALONYL-COA MUTASE, MITOCHONDRIAL-RELATED"/>
    <property type="match status" value="1"/>
</dbReference>
<name>A0ABW4WKQ4_9HYPH</name>
<dbReference type="EMBL" id="JBHUGY010000048">
    <property type="protein sequence ID" value="MFD2056979.1"/>
    <property type="molecule type" value="Genomic_DNA"/>
</dbReference>
<comment type="caution">
    <text evidence="3">The sequence shown here is derived from an EMBL/GenBank/DDBJ whole genome shotgun (WGS) entry which is preliminary data.</text>
</comment>
<sequence>MSKLQSLKGTRDVGAVESALDALTRAAEGNENLLEFAIRAARSNATVGEISYALERAFGRHVATVQTISGVYRQGARRQCRGRRDCRASLMPSRRNRRQGRASSLPRWDRTATTVGRR</sequence>
<feature type="domain" description="Methylmalonyl-CoA mutase alpha/beta chain catalytic" evidence="2">
    <location>
        <begin position="2"/>
        <end position="60"/>
    </location>
</feature>
<feature type="region of interest" description="Disordered" evidence="1">
    <location>
        <begin position="82"/>
        <end position="118"/>
    </location>
</feature>
<proteinExistence type="predicted"/>
<dbReference type="Pfam" id="PF01642">
    <property type="entry name" value="MM_CoA_mutase"/>
    <property type="match status" value="1"/>
</dbReference>
<dbReference type="PANTHER" id="PTHR48101:SF4">
    <property type="entry name" value="METHYLMALONYL-COA MUTASE, MITOCHONDRIAL"/>
    <property type="match status" value="1"/>
</dbReference>
<organism evidence="3 4">
    <name type="scientific">Mesorhizobium calcicola</name>
    <dbReference type="NCBI Taxonomy" id="1300310"/>
    <lineage>
        <taxon>Bacteria</taxon>
        <taxon>Pseudomonadati</taxon>
        <taxon>Pseudomonadota</taxon>
        <taxon>Alphaproteobacteria</taxon>
        <taxon>Hyphomicrobiales</taxon>
        <taxon>Phyllobacteriaceae</taxon>
        <taxon>Mesorhizobium</taxon>
    </lineage>
</organism>
<evidence type="ECO:0000256" key="1">
    <source>
        <dbReference type="SAM" id="MobiDB-lite"/>
    </source>
</evidence>
<accession>A0ABW4WKQ4</accession>
<dbReference type="Gene3D" id="3.20.20.240">
    <property type="entry name" value="Methylmalonyl-CoA mutase"/>
    <property type="match status" value="1"/>
</dbReference>